<dbReference type="EMBL" id="CP033230">
    <property type="protein sequence ID" value="AYO77244.1"/>
    <property type="molecule type" value="Genomic_DNA"/>
</dbReference>
<keyword evidence="2" id="KW-0812">Transmembrane</keyword>
<dbReference type="Gene3D" id="3.30.70.270">
    <property type="match status" value="1"/>
</dbReference>
<dbReference type="InterPro" id="IPR043128">
    <property type="entry name" value="Rev_trsase/Diguanyl_cyclase"/>
</dbReference>
<dbReference type="Proteomes" id="UP000280708">
    <property type="component" value="Chromosome"/>
</dbReference>
<reference evidence="5 6" key="1">
    <citation type="submission" date="2018-10" db="EMBL/GenBank/DDBJ databases">
        <title>Characterization and genome analysis of a novel bacterium Sphingobium yanoikuyae SJTF8 capable of degrading PAHs.</title>
        <authorList>
            <person name="Yin C."/>
            <person name="Xiong W."/>
            <person name="Liang R."/>
        </authorList>
    </citation>
    <scope>NUCLEOTIDE SEQUENCE [LARGE SCALE GENOMIC DNA]</scope>
    <source>
        <strain evidence="5 6">SJTF8</strain>
    </source>
</reference>
<evidence type="ECO:0000256" key="1">
    <source>
        <dbReference type="SAM" id="MobiDB-lite"/>
    </source>
</evidence>
<dbReference type="InterPro" id="IPR035919">
    <property type="entry name" value="EAL_sf"/>
</dbReference>
<dbReference type="NCBIfam" id="TIGR00254">
    <property type="entry name" value="GGDEF"/>
    <property type="match status" value="1"/>
</dbReference>
<feature type="region of interest" description="Disordered" evidence="1">
    <location>
        <begin position="716"/>
        <end position="736"/>
    </location>
</feature>
<evidence type="ECO:0000259" key="3">
    <source>
        <dbReference type="PROSITE" id="PS50883"/>
    </source>
</evidence>
<dbReference type="PANTHER" id="PTHR33121">
    <property type="entry name" value="CYCLIC DI-GMP PHOSPHODIESTERASE PDEF"/>
    <property type="match status" value="1"/>
</dbReference>
<evidence type="ECO:0000256" key="2">
    <source>
        <dbReference type="SAM" id="Phobius"/>
    </source>
</evidence>
<keyword evidence="2" id="KW-0472">Membrane</keyword>
<dbReference type="Pfam" id="PF00990">
    <property type="entry name" value="GGDEF"/>
    <property type="match status" value="1"/>
</dbReference>
<dbReference type="InterPro" id="IPR001633">
    <property type="entry name" value="EAL_dom"/>
</dbReference>
<keyword evidence="2" id="KW-1133">Transmembrane helix</keyword>
<dbReference type="PANTHER" id="PTHR33121:SF70">
    <property type="entry name" value="SIGNALING PROTEIN YKOW"/>
    <property type="match status" value="1"/>
</dbReference>
<dbReference type="InterPro" id="IPR050706">
    <property type="entry name" value="Cyclic-di-GMP_PDE-like"/>
</dbReference>
<sequence>MFGSSLSPLRRRQEMMWGTASSRPASASPRVTPTRFRRRLGSSISSHKGLPLGLALILAANAVALALPLSFPGLVNVAMALVAILLVAAWGCVAICRRSRRAFVKTSDLLNDARWTNFLAAICFIGTLGWTGSLLVHNDLSSATMGFMLSFGMLLFLHGLIFHPLAAAGSAAMLALAGLFHMRPWPELAALPGKMILAAPCLMALLAIALHWRRHKQMASTRQRAREGYLGHGLRSDMPPVGDETSAILRPVWPGQLAHQLRQLRGRAVSIGERPEQKAQQDEVESFAHYDLLTGLPHRLAFQDQFDLILSSPGFHAALLYIDLDGFRLINDLRGNGIGNKILAAMAGRLAQACLDPLMTVSRLGSDEFAVVLPGFDARSATIFARHLQDRLKAPILVAQERIVMTASIGVALAPEHGLQGDKLLARAGIALAAAKARGKGQLCLFAPNMEQRLHERAMIEARLRFVLESQDGFFVFYQPIMAFGREEPVAREALARWFHREAGWIPPSRFIEIAEQSGLIAALSDLVISKACKDAANWTDTACLAVNISASLLGRGYLPDRIARALLDSGLPAARLELEITETALLDDNERVLEELRAIQKMGVSIALDDFGTGYSSLSHLRAFPFQKIKIDCSFVRDAALNPSCAAIVHAIADLGKRLGVATVAEGVETLEQLEFVRSQGCQLVQGNFYSVPLPSEEDLPRIRALSNYDVSRGTLAASDRPDDFEPWHEPSSRP</sequence>
<feature type="transmembrane region" description="Helical" evidence="2">
    <location>
        <begin position="117"/>
        <end position="136"/>
    </location>
</feature>
<dbReference type="GO" id="GO:0071111">
    <property type="term" value="F:cyclic-guanylate-specific phosphodiesterase activity"/>
    <property type="evidence" value="ECO:0007669"/>
    <property type="project" value="InterPro"/>
</dbReference>
<feature type="transmembrane region" description="Helical" evidence="2">
    <location>
        <begin position="156"/>
        <end position="179"/>
    </location>
</feature>
<feature type="domain" description="GGDEF" evidence="4">
    <location>
        <begin position="315"/>
        <end position="448"/>
    </location>
</feature>
<feature type="compositionally biased region" description="Basic and acidic residues" evidence="1">
    <location>
        <begin position="721"/>
        <end position="736"/>
    </location>
</feature>
<dbReference type="SUPFAM" id="SSF55073">
    <property type="entry name" value="Nucleotide cyclase"/>
    <property type="match status" value="1"/>
</dbReference>
<dbReference type="SMART" id="SM00052">
    <property type="entry name" value="EAL"/>
    <property type="match status" value="1"/>
</dbReference>
<dbReference type="CDD" id="cd01949">
    <property type="entry name" value="GGDEF"/>
    <property type="match status" value="1"/>
</dbReference>
<accession>A0A3G2URS6</accession>
<dbReference type="InterPro" id="IPR000160">
    <property type="entry name" value="GGDEF_dom"/>
</dbReference>
<dbReference type="PROSITE" id="PS50883">
    <property type="entry name" value="EAL"/>
    <property type="match status" value="1"/>
</dbReference>
<dbReference type="CDD" id="cd01948">
    <property type="entry name" value="EAL"/>
    <property type="match status" value="1"/>
</dbReference>
<evidence type="ECO:0000313" key="6">
    <source>
        <dbReference type="Proteomes" id="UP000280708"/>
    </source>
</evidence>
<dbReference type="Gene3D" id="3.20.20.450">
    <property type="entry name" value="EAL domain"/>
    <property type="match status" value="1"/>
</dbReference>
<proteinExistence type="predicted"/>
<feature type="transmembrane region" description="Helical" evidence="2">
    <location>
        <begin position="191"/>
        <end position="212"/>
    </location>
</feature>
<organism evidence="5 6">
    <name type="scientific">Sphingobium yanoikuyae</name>
    <name type="common">Sphingomonas yanoikuyae</name>
    <dbReference type="NCBI Taxonomy" id="13690"/>
    <lineage>
        <taxon>Bacteria</taxon>
        <taxon>Pseudomonadati</taxon>
        <taxon>Pseudomonadota</taxon>
        <taxon>Alphaproteobacteria</taxon>
        <taxon>Sphingomonadales</taxon>
        <taxon>Sphingomonadaceae</taxon>
        <taxon>Sphingobium</taxon>
    </lineage>
</organism>
<feature type="domain" description="EAL" evidence="3">
    <location>
        <begin position="457"/>
        <end position="708"/>
    </location>
</feature>
<protein>
    <submittedName>
        <fullName evidence="5">EAL domain-containing protein</fullName>
    </submittedName>
</protein>
<evidence type="ECO:0000313" key="5">
    <source>
        <dbReference type="EMBL" id="AYO77244.1"/>
    </source>
</evidence>
<dbReference type="InterPro" id="IPR029787">
    <property type="entry name" value="Nucleotide_cyclase"/>
</dbReference>
<gene>
    <name evidence="5" type="ORF">EBF16_10285</name>
</gene>
<dbReference type="AlphaFoldDB" id="A0A3G2URS6"/>
<dbReference type="Pfam" id="PF00563">
    <property type="entry name" value="EAL"/>
    <property type="match status" value="1"/>
</dbReference>
<dbReference type="PROSITE" id="PS50887">
    <property type="entry name" value="GGDEF"/>
    <property type="match status" value="1"/>
</dbReference>
<feature type="transmembrane region" description="Helical" evidence="2">
    <location>
        <begin position="74"/>
        <end position="96"/>
    </location>
</feature>
<name>A0A3G2URS6_SPHYA</name>
<dbReference type="SUPFAM" id="SSF141868">
    <property type="entry name" value="EAL domain-like"/>
    <property type="match status" value="1"/>
</dbReference>
<dbReference type="SMART" id="SM00267">
    <property type="entry name" value="GGDEF"/>
    <property type="match status" value="1"/>
</dbReference>
<evidence type="ECO:0000259" key="4">
    <source>
        <dbReference type="PROSITE" id="PS50887"/>
    </source>
</evidence>